<dbReference type="RefSeq" id="WP_153249755.1">
    <property type="nucleotide sequence ID" value="NZ_CP044205.1"/>
</dbReference>
<gene>
    <name evidence="1" type="ORF">F6R98_15045</name>
</gene>
<organism evidence="1 2">
    <name type="scientific">Candidatus Methylospira mobilis</name>
    <dbReference type="NCBI Taxonomy" id="1808979"/>
    <lineage>
        <taxon>Bacteria</taxon>
        <taxon>Pseudomonadati</taxon>
        <taxon>Pseudomonadota</taxon>
        <taxon>Gammaproteobacteria</taxon>
        <taxon>Methylococcales</taxon>
        <taxon>Methylococcaceae</taxon>
        <taxon>Candidatus Methylospira</taxon>
    </lineage>
</organism>
<dbReference type="InParanoid" id="A0A5Q0BNU9"/>
<proteinExistence type="predicted"/>
<name>A0A5Q0BNU9_9GAMM</name>
<sequence>MITFRAAPHLAANRHPLFARLFIPSFQEFPSKIDEIQTINAAATGFVIDSPAGLKLAVMAAEAALAETGAGADERRG</sequence>
<reference evidence="1 2" key="1">
    <citation type="submission" date="2019-09" db="EMBL/GenBank/DDBJ databases">
        <title>Ecophysiology of the spiral-shaped methanotroph Methylospira mobilis as revealed by the complete genome sequence.</title>
        <authorList>
            <person name="Oshkin I.Y."/>
            <person name="Dedysh S.N."/>
            <person name="Miroshnikov K."/>
            <person name="Danilova O.V."/>
            <person name="Hakobyan A."/>
            <person name="Liesack W."/>
        </authorList>
    </citation>
    <scope>NUCLEOTIDE SEQUENCE [LARGE SCALE GENOMIC DNA]</scope>
    <source>
        <strain evidence="1 2">Shm1</strain>
    </source>
</reference>
<protein>
    <submittedName>
        <fullName evidence="1">Uncharacterized protein</fullName>
    </submittedName>
</protein>
<keyword evidence="2" id="KW-1185">Reference proteome</keyword>
<dbReference type="AlphaFoldDB" id="A0A5Q0BNU9"/>
<dbReference type="KEGG" id="mmob:F6R98_15045"/>
<dbReference type="Proteomes" id="UP000325755">
    <property type="component" value="Chromosome"/>
</dbReference>
<dbReference type="EMBL" id="CP044205">
    <property type="protein sequence ID" value="QFY43778.1"/>
    <property type="molecule type" value="Genomic_DNA"/>
</dbReference>
<evidence type="ECO:0000313" key="1">
    <source>
        <dbReference type="EMBL" id="QFY43778.1"/>
    </source>
</evidence>
<evidence type="ECO:0000313" key="2">
    <source>
        <dbReference type="Proteomes" id="UP000325755"/>
    </source>
</evidence>
<accession>A0A5Q0BNU9</accession>